<accession>A0ABQ6MKB9</accession>
<sequence>MSPTGDLSSEAISSEIGRLQSYISDLQAAGVGRTPPSGGGRRSPPAQSSPAAASAAHASIDAKDVTRTLRGSGGALPYGRVQRRQDIVKIETQQRKQQQKQQANLRYYDQCPTKRTGGFKNGASLSPKTWDKRTNETPYASTVPTASPRRFPVKQHESYRPLIETIETLDNVGTKAACPTHLLEEGGRKEDYSHVESKVSSIWKGKGARSGRKSPGAVGRPSELLVRSIREQYQ</sequence>
<keyword evidence="3" id="KW-1185">Reference proteome</keyword>
<dbReference type="Proteomes" id="UP001165060">
    <property type="component" value="Unassembled WGS sequence"/>
</dbReference>
<proteinExistence type="predicted"/>
<feature type="region of interest" description="Disordered" evidence="1">
    <location>
        <begin position="27"/>
        <end position="147"/>
    </location>
</feature>
<feature type="compositionally biased region" description="Low complexity" evidence="1">
    <location>
        <begin position="29"/>
        <end position="59"/>
    </location>
</feature>
<evidence type="ECO:0000313" key="3">
    <source>
        <dbReference type="Proteomes" id="UP001165060"/>
    </source>
</evidence>
<feature type="compositionally biased region" description="Basic and acidic residues" evidence="1">
    <location>
        <begin position="83"/>
        <end position="94"/>
    </location>
</feature>
<dbReference type="EMBL" id="BRYB01001539">
    <property type="protein sequence ID" value="GMI28100.1"/>
    <property type="molecule type" value="Genomic_DNA"/>
</dbReference>
<evidence type="ECO:0000256" key="1">
    <source>
        <dbReference type="SAM" id="MobiDB-lite"/>
    </source>
</evidence>
<gene>
    <name evidence="2" type="ORF">TeGR_g11854</name>
</gene>
<protein>
    <submittedName>
        <fullName evidence="2">Uncharacterized protein</fullName>
    </submittedName>
</protein>
<organism evidence="2 3">
    <name type="scientific">Tetraparma gracilis</name>
    <dbReference type="NCBI Taxonomy" id="2962635"/>
    <lineage>
        <taxon>Eukaryota</taxon>
        <taxon>Sar</taxon>
        <taxon>Stramenopiles</taxon>
        <taxon>Ochrophyta</taxon>
        <taxon>Bolidophyceae</taxon>
        <taxon>Parmales</taxon>
        <taxon>Triparmaceae</taxon>
        <taxon>Tetraparma</taxon>
    </lineage>
</organism>
<feature type="region of interest" description="Disordered" evidence="1">
    <location>
        <begin position="198"/>
        <end position="234"/>
    </location>
</feature>
<name>A0ABQ6MKB9_9STRA</name>
<feature type="compositionally biased region" description="Polar residues" evidence="1">
    <location>
        <begin position="136"/>
        <end position="145"/>
    </location>
</feature>
<evidence type="ECO:0000313" key="2">
    <source>
        <dbReference type="EMBL" id="GMI28100.1"/>
    </source>
</evidence>
<reference evidence="2 3" key="1">
    <citation type="journal article" date="2023" name="Commun. Biol.">
        <title>Genome analysis of Parmales, the sister group of diatoms, reveals the evolutionary specialization of diatoms from phago-mixotrophs to photoautotrophs.</title>
        <authorList>
            <person name="Ban H."/>
            <person name="Sato S."/>
            <person name="Yoshikawa S."/>
            <person name="Yamada K."/>
            <person name="Nakamura Y."/>
            <person name="Ichinomiya M."/>
            <person name="Sato N."/>
            <person name="Blanc-Mathieu R."/>
            <person name="Endo H."/>
            <person name="Kuwata A."/>
            <person name="Ogata H."/>
        </authorList>
    </citation>
    <scope>NUCLEOTIDE SEQUENCE [LARGE SCALE GENOMIC DNA]</scope>
</reference>
<comment type="caution">
    <text evidence="2">The sequence shown here is derived from an EMBL/GenBank/DDBJ whole genome shotgun (WGS) entry which is preliminary data.</text>
</comment>